<gene>
    <name evidence="2" type="ORF">NCTC10485_02657</name>
</gene>
<protein>
    <submittedName>
        <fullName evidence="2">Uncharacterized protein</fullName>
    </submittedName>
</protein>
<name>A0A448I7N0_MYCCI</name>
<feature type="compositionally biased region" description="Low complexity" evidence="1">
    <location>
        <begin position="513"/>
        <end position="524"/>
    </location>
</feature>
<reference evidence="2 3" key="1">
    <citation type="submission" date="2018-12" db="EMBL/GenBank/DDBJ databases">
        <authorList>
            <consortium name="Pathogen Informatics"/>
        </authorList>
    </citation>
    <scope>NUCLEOTIDE SEQUENCE [LARGE SCALE GENOMIC DNA]</scope>
    <source>
        <strain evidence="2 3">NCTC10485</strain>
    </source>
</reference>
<dbReference type="Proteomes" id="UP000282551">
    <property type="component" value="Chromosome"/>
</dbReference>
<accession>A0A448I7N0</accession>
<feature type="compositionally biased region" description="Basic and acidic residues" evidence="1">
    <location>
        <begin position="525"/>
        <end position="556"/>
    </location>
</feature>
<feature type="compositionally biased region" description="Basic and acidic residues" evidence="1">
    <location>
        <begin position="501"/>
        <end position="512"/>
    </location>
</feature>
<dbReference type="AlphaFoldDB" id="A0A448I7N0"/>
<evidence type="ECO:0000313" key="3">
    <source>
        <dbReference type="Proteomes" id="UP000282551"/>
    </source>
</evidence>
<feature type="compositionally biased region" description="Basic and acidic residues" evidence="1">
    <location>
        <begin position="565"/>
        <end position="583"/>
    </location>
</feature>
<feature type="compositionally biased region" description="Acidic residues" evidence="1">
    <location>
        <begin position="392"/>
        <end position="438"/>
    </location>
</feature>
<keyword evidence="3" id="KW-1185">Reference proteome</keyword>
<evidence type="ECO:0000313" key="2">
    <source>
        <dbReference type="EMBL" id="VEG48363.1"/>
    </source>
</evidence>
<organism evidence="2 3">
    <name type="scientific">Mycolicibacterium chitae</name>
    <name type="common">Mycobacterium chitae</name>
    <dbReference type="NCBI Taxonomy" id="1792"/>
    <lineage>
        <taxon>Bacteria</taxon>
        <taxon>Bacillati</taxon>
        <taxon>Actinomycetota</taxon>
        <taxon>Actinomycetes</taxon>
        <taxon>Mycobacteriales</taxon>
        <taxon>Mycobacteriaceae</taxon>
        <taxon>Mycolicibacterium</taxon>
    </lineage>
</organism>
<sequence>MAFTDPALPGVESPAESPRPASLRKRALIVGVALVGASAITASPATAAVPALASAKAYEVQLAAAVDPLATWQSTFETAFGHIQYGLNEMGTLYPVLGQELLQVAPALFQEFGGMLTNVGGWQQVMNNLPGYAERIQAAIEASQEAGDVPDDIPTFDEMIQNVSGYLQNYEFNNAFAEFNQYFLWNAGGGAWPLLRELTIGTEILQTVGAYRLASAWDALFVGPDGQGGAVTDLTMYVFGPVVTAAMAFTESLDDIAAAAIDNDWENAVAHLLNIAPNTLNAYLNGHNPRVSGFDWDWAGALTNLGTLEYFAFKLPRDLTWALLNPLVPEESEAAELAGLPEATSTRLAAVKSLLNLDLGALVPGAESDTDGAESGTVVEKVIDKIVNGEETAETVEGEESTETVEGEESTETVEGEESTETVEGEESTETVEGEETAETGSEVVETPPATDSETAPVVTAPVEDVVEDAPVLEEKADSAAESAKTGLDNTKNKIRSIRNKLADRFGGKGESSKPSSSKPGSDSSESKSDKSDSGSSTDKSKSDSKSGSESSKSDSAKSSSGSDSKSDRGSDSKRKSKSSDSD</sequence>
<dbReference type="EMBL" id="LR134355">
    <property type="protein sequence ID" value="VEG48363.1"/>
    <property type="molecule type" value="Genomic_DNA"/>
</dbReference>
<feature type="region of interest" description="Disordered" evidence="1">
    <location>
        <begin position="392"/>
        <end position="583"/>
    </location>
</feature>
<proteinExistence type="predicted"/>
<evidence type="ECO:0000256" key="1">
    <source>
        <dbReference type="SAM" id="MobiDB-lite"/>
    </source>
</evidence>